<dbReference type="VEuPathDB" id="TriTrypDB:TM35_000222560"/>
<comment type="caution">
    <text evidence="2">The sequence shown here is derived from an EMBL/GenBank/DDBJ whole genome shotgun (WGS) entry which is preliminary data.</text>
</comment>
<reference evidence="2 3" key="1">
    <citation type="submission" date="2017-03" db="EMBL/GenBank/DDBJ databases">
        <title>An alternative strategy for trypanosome survival in the mammalian bloodstream revealed through genome and transcriptome analysis of the ubiquitous bovine parasite Trypanosoma (Megatrypanum) theileri.</title>
        <authorList>
            <person name="Kelly S."/>
            <person name="Ivens A."/>
            <person name="Mott A."/>
            <person name="O'Neill E."/>
            <person name="Emms D."/>
            <person name="Macleod O."/>
            <person name="Voorheis P."/>
            <person name="Matthews J."/>
            <person name="Matthews K."/>
            <person name="Carrington M."/>
        </authorList>
    </citation>
    <scope>NUCLEOTIDE SEQUENCE [LARGE SCALE GENOMIC DNA]</scope>
    <source>
        <strain evidence="2">Edinburgh</strain>
    </source>
</reference>
<name>A0A1X0NRZ3_9TRYP</name>
<sequence length="418" mass="45549">MAPSMSFPRSYAPDGIYFRQLAVSPDYSNQHGGAMLATWSASSVPVLKLQSTSADSFLPCVDFDRSVPWVKLPYPAIDIAWCPFKEGDGYASFLTACNSCPLQLWDVEDASLRASYCCRNDAGVPAHPHSILWSGRRSLVAAGYGGIEDKTHVRFFDILQEGTTVQSSYASPCSKGFVSALADGPTPYQENLILAGFIRSGNVDIVDTRHCGAAAVLRGLKSGVSQIMVHPISEYLVYAAGRVGDKRIVCWDIRKSTQLLTTFDRELRTQQPAMFGFIQRKGEGTQSVDLVTATHDGGVLVYEGNTTTTTTTNNNNNNNNYTASSSSLSHTNEPRRIQAALGPTSGLTVLDSNGTIAVTVGERQFDVKDQYESNAGSPQMTERRGKRSRTPLEDHDLSSDNECEEKEKNAGSIVVFRE</sequence>
<dbReference type="GeneID" id="39987083"/>
<dbReference type="InterPro" id="IPR015943">
    <property type="entry name" value="WD40/YVTN_repeat-like_dom_sf"/>
</dbReference>
<accession>A0A1X0NRZ3</accession>
<dbReference type="SUPFAM" id="SSF50978">
    <property type="entry name" value="WD40 repeat-like"/>
    <property type="match status" value="1"/>
</dbReference>
<dbReference type="RefSeq" id="XP_028881523.1">
    <property type="nucleotide sequence ID" value="XM_029027303.1"/>
</dbReference>
<dbReference type="Proteomes" id="UP000192257">
    <property type="component" value="Unassembled WGS sequence"/>
</dbReference>
<organism evidence="2 3">
    <name type="scientific">Trypanosoma theileri</name>
    <dbReference type="NCBI Taxonomy" id="67003"/>
    <lineage>
        <taxon>Eukaryota</taxon>
        <taxon>Discoba</taxon>
        <taxon>Euglenozoa</taxon>
        <taxon>Kinetoplastea</taxon>
        <taxon>Metakinetoplastina</taxon>
        <taxon>Trypanosomatida</taxon>
        <taxon>Trypanosomatidae</taxon>
        <taxon>Trypanosoma</taxon>
    </lineage>
</organism>
<dbReference type="EMBL" id="NBCO01000022">
    <property type="protein sequence ID" value="ORC87457.1"/>
    <property type="molecule type" value="Genomic_DNA"/>
</dbReference>
<feature type="region of interest" description="Disordered" evidence="1">
    <location>
        <begin position="369"/>
        <end position="418"/>
    </location>
</feature>
<evidence type="ECO:0000256" key="1">
    <source>
        <dbReference type="SAM" id="MobiDB-lite"/>
    </source>
</evidence>
<dbReference type="InterPro" id="IPR036322">
    <property type="entry name" value="WD40_repeat_dom_sf"/>
</dbReference>
<keyword evidence="3" id="KW-1185">Reference proteome</keyword>
<feature type="compositionally biased region" description="Polar residues" evidence="1">
    <location>
        <begin position="321"/>
        <end position="331"/>
    </location>
</feature>
<evidence type="ECO:0000313" key="3">
    <source>
        <dbReference type="Proteomes" id="UP000192257"/>
    </source>
</evidence>
<dbReference type="OrthoDB" id="239865at2759"/>
<dbReference type="InterPro" id="IPR051150">
    <property type="entry name" value="SWT21/TCAB1_mRNA_Telomere"/>
</dbReference>
<dbReference type="STRING" id="67003.A0A1X0NRZ3"/>
<gene>
    <name evidence="2" type="ORF">TM35_000222560</name>
</gene>
<dbReference type="PANTHER" id="PTHR13211:SF0">
    <property type="entry name" value="TELOMERASE CAJAL BODY PROTEIN 1"/>
    <property type="match status" value="1"/>
</dbReference>
<dbReference type="PANTHER" id="PTHR13211">
    <property type="entry name" value="TELOMERASE CAJAL BODY PROTEIN 1"/>
    <property type="match status" value="1"/>
</dbReference>
<protein>
    <submittedName>
        <fullName evidence="2">Transducin family protein / WD-40 repeat family protein</fullName>
    </submittedName>
</protein>
<dbReference type="Gene3D" id="2.130.10.10">
    <property type="entry name" value="YVTN repeat-like/Quinoprotein amine dehydrogenase"/>
    <property type="match status" value="1"/>
</dbReference>
<dbReference type="AlphaFoldDB" id="A0A1X0NRZ3"/>
<feature type="region of interest" description="Disordered" evidence="1">
    <location>
        <begin position="306"/>
        <end position="333"/>
    </location>
</feature>
<proteinExistence type="predicted"/>
<feature type="compositionally biased region" description="Low complexity" evidence="1">
    <location>
        <begin position="306"/>
        <end position="320"/>
    </location>
</feature>
<evidence type="ECO:0000313" key="2">
    <source>
        <dbReference type="EMBL" id="ORC87457.1"/>
    </source>
</evidence>